<evidence type="ECO:0000313" key="3">
    <source>
        <dbReference type="Proteomes" id="UP000183454"/>
    </source>
</evidence>
<gene>
    <name evidence="2" type="ORF">SAMN05421882_103040</name>
</gene>
<name>A0A1H2WPZ9_9PROT</name>
<reference evidence="2 3" key="1">
    <citation type="submission" date="2016-10" db="EMBL/GenBank/DDBJ databases">
        <authorList>
            <person name="de Groot N.N."/>
        </authorList>
    </citation>
    <scope>NUCLEOTIDE SEQUENCE [LARGE SCALE GENOMIC DNA]</scope>
    <source>
        <strain evidence="2 3">Nm110</strain>
    </source>
</reference>
<proteinExistence type="predicted"/>
<accession>A0A1H2WPZ9</accession>
<protein>
    <submittedName>
        <fullName evidence="2">Membrane-anchored ribosome-binding protein, inhibits growth in stationary phase, ElaB/YqjD/DUF883 family</fullName>
    </submittedName>
</protein>
<dbReference type="EMBL" id="FNNH01000030">
    <property type="protein sequence ID" value="SDW82578.1"/>
    <property type="molecule type" value="Genomic_DNA"/>
</dbReference>
<evidence type="ECO:0000256" key="1">
    <source>
        <dbReference type="SAM" id="MobiDB-lite"/>
    </source>
</evidence>
<evidence type="ECO:0000313" key="2">
    <source>
        <dbReference type="EMBL" id="SDW82578.1"/>
    </source>
</evidence>
<organism evidence="2 3">
    <name type="scientific">Nitrosomonas communis</name>
    <dbReference type="NCBI Taxonomy" id="44574"/>
    <lineage>
        <taxon>Bacteria</taxon>
        <taxon>Pseudomonadati</taxon>
        <taxon>Pseudomonadota</taxon>
        <taxon>Betaproteobacteria</taxon>
        <taxon>Nitrosomonadales</taxon>
        <taxon>Nitrosomonadaceae</taxon>
        <taxon>Nitrosomonas</taxon>
    </lineage>
</organism>
<sequence>MATTGDSNKEAASKGEQTKGPTDSFRVDDSNEIDQLKTDLSILRSDLGSLGATLKNLVDKQSEKVVDFASDAKEIVRSQAKATEESAEKYIRERPLTSTLVAFGSGFVVGLLLSNKR</sequence>
<feature type="compositionally biased region" description="Basic and acidic residues" evidence="1">
    <location>
        <begin position="7"/>
        <end position="17"/>
    </location>
</feature>
<dbReference type="RefSeq" id="WP_139297596.1">
    <property type="nucleotide sequence ID" value="NZ_FNNH01000030.1"/>
</dbReference>
<dbReference type="Proteomes" id="UP000183454">
    <property type="component" value="Unassembled WGS sequence"/>
</dbReference>
<dbReference type="AlphaFoldDB" id="A0A1H2WPZ9"/>
<feature type="region of interest" description="Disordered" evidence="1">
    <location>
        <begin position="1"/>
        <end position="30"/>
    </location>
</feature>